<name>A0A845A1A8_9SPHN</name>
<dbReference type="Proteomes" id="UP000460626">
    <property type="component" value="Unassembled WGS sequence"/>
</dbReference>
<dbReference type="EMBL" id="WTYH01000001">
    <property type="protein sequence ID" value="MXO93252.1"/>
    <property type="molecule type" value="Genomic_DNA"/>
</dbReference>
<evidence type="ECO:0000259" key="20">
    <source>
        <dbReference type="Pfam" id="PF13807"/>
    </source>
</evidence>
<accession>A0A845A1A8</accession>
<dbReference type="InterPro" id="IPR032807">
    <property type="entry name" value="GNVR"/>
</dbReference>
<evidence type="ECO:0000256" key="6">
    <source>
        <dbReference type="ARBA" id="ARBA00022519"/>
    </source>
</evidence>
<comment type="similarity">
    <text evidence="2">Belongs to the CpsD/CapB family.</text>
</comment>
<dbReference type="CDD" id="cd05387">
    <property type="entry name" value="BY-kinase"/>
    <property type="match status" value="1"/>
</dbReference>
<evidence type="ECO:0000256" key="1">
    <source>
        <dbReference type="ARBA" id="ARBA00004429"/>
    </source>
</evidence>
<dbReference type="SUPFAM" id="SSF52540">
    <property type="entry name" value="P-loop containing nucleoside triphosphate hydrolases"/>
    <property type="match status" value="1"/>
</dbReference>
<dbReference type="InterPro" id="IPR050445">
    <property type="entry name" value="Bact_polysacc_biosynth/exp"/>
</dbReference>
<dbReference type="InterPro" id="IPR025669">
    <property type="entry name" value="AAA_dom"/>
</dbReference>
<evidence type="ECO:0000313" key="21">
    <source>
        <dbReference type="EMBL" id="MXO93252.1"/>
    </source>
</evidence>
<comment type="catalytic activity">
    <reaction evidence="15">
        <text>L-tyrosyl-[protein] + ATP = O-phospho-L-tyrosyl-[protein] + ADP + H(+)</text>
        <dbReference type="Rhea" id="RHEA:10596"/>
        <dbReference type="Rhea" id="RHEA-COMP:10136"/>
        <dbReference type="Rhea" id="RHEA-COMP:20101"/>
        <dbReference type="ChEBI" id="CHEBI:15378"/>
        <dbReference type="ChEBI" id="CHEBI:30616"/>
        <dbReference type="ChEBI" id="CHEBI:46858"/>
        <dbReference type="ChEBI" id="CHEBI:61978"/>
        <dbReference type="ChEBI" id="CHEBI:456216"/>
        <dbReference type="EC" id="2.7.10.2"/>
    </reaction>
</comment>
<evidence type="ECO:0000256" key="4">
    <source>
        <dbReference type="ARBA" id="ARBA00011903"/>
    </source>
</evidence>
<feature type="transmembrane region" description="Helical" evidence="17">
    <location>
        <begin position="42"/>
        <end position="66"/>
    </location>
</feature>
<keyword evidence="10 21" id="KW-0418">Kinase</keyword>
<evidence type="ECO:0000256" key="3">
    <source>
        <dbReference type="ARBA" id="ARBA00008883"/>
    </source>
</evidence>
<dbReference type="Pfam" id="PF13614">
    <property type="entry name" value="AAA_31"/>
    <property type="match status" value="1"/>
</dbReference>
<feature type="domain" description="Polysaccharide chain length determinant N-terminal" evidence="18">
    <location>
        <begin position="27"/>
        <end position="120"/>
    </location>
</feature>
<dbReference type="Gene3D" id="3.40.50.300">
    <property type="entry name" value="P-loop containing nucleotide triphosphate hydrolases"/>
    <property type="match status" value="1"/>
</dbReference>
<evidence type="ECO:0000313" key="22">
    <source>
        <dbReference type="Proteomes" id="UP000460626"/>
    </source>
</evidence>
<feature type="domain" description="AAA" evidence="19">
    <location>
        <begin position="536"/>
        <end position="669"/>
    </location>
</feature>
<evidence type="ECO:0000256" key="16">
    <source>
        <dbReference type="SAM" id="Coils"/>
    </source>
</evidence>
<evidence type="ECO:0000256" key="7">
    <source>
        <dbReference type="ARBA" id="ARBA00022679"/>
    </source>
</evidence>
<keyword evidence="16" id="KW-0175">Coiled coil</keyword>
<dbReference type="GO" id="GO:0005524">
    <property type="term" value="F:ATP binding"/>
    <property type="evidence" value="ECO:0007669"/>
    <property type="project" value="UniProtKB-KW"/>
</dbReference>
<keyword evidence="12 17" id="KW-1133">Transmembrane helix</keyword>
<keyword evidence="6" id="KW-0997">Cell inner membrane</keyword>
<evidence type="ECO:0000256" key="2">
    <source>
        <dbReference type="ARBA" id="ARBA00007316"/>
    </source>
</evidence>
<dbReference type="PANTHER" id="PTHR32309:SF13">
    <property type="entry name" value="FERRIC ENTEROBACTIN TRANSPORT PROTEIN FEPE"/>
    <property type="match status" value="1"/>
</dbReference>
<organism evidence="21 22">
    <name type="scientific">Aurantiacibacter arachoides</name>
    <dbReference type="NCBI Taxonomy" id="1850444"/>
    <lineage>
        <taxon>Bacteria</taxon>
        <taxon>Pseudomonadati</taxon>
        <taxon>Pseudomonadota</taxon>
        <taxon>Alphaproteobacteria</taxon>
        <taxon>Sphingomonadales</taxon>
        <taxon>Erythrobacteraceae</taxon>
        <taxon>Aurantiacibacter</taxon>
    </lineage>
</organism>
<keyword evidence="9" id="KW-0547">Nucleotide-binding</keyword>
<evidence type="ECO:0000256" key="14">
    <source>
        <dbReference type="ARBA" id="ARBA00023137"/>
    </source>
</evidence>
<keyword evidence="14" id="KW-0829">Tyrosine-protein kinase</keyword>
<dbReference type="OrthoDB" id="230260at2"/>
<dbReference type="EC" id="2.7.10.2" evidence="4"/>
<comment type="caution">
    <text evidence="21">The sequence shown here is derived from an EMBL/GenBank/DDBJ whole genome shotgun (WGS) entry which is preliminary data.</text>
</comment>
<dbReference type="InterPro" id="IPR005702">
    <property type="entry name" value="Wzc-like_C"/>
</dbReference>
<dbReference type="Pfam" id="PF02706">
    <property type="entry name" value="Wzz"/>
    <property type="match status" value="1"/>
</dbReference>
<evidence type="ECO:0000256" key="13">
    <source>
        <dbReference type="ARBA" id="ARBA00023136"/>
    </source>
</evidence>
<evidence type="ECO:0000256" key="17">
    <source>
        <dbReference type="SAM" id="Phobius"/>
    </source>
</evidence>
<evidence type="ECO:0000259" key="19">
    <source>
        <dbReference type="Pfam" id="PF13614"/>
    </source>
</evidence>
<evidence type="ECO:0000256" key="12">
    <source>
        <dbReference type="ARBA" id="ARBA00022989"/>
    </source>
</evidence>
<evidence type="ECO:0000256" key="5">
    <source>
        <dbReference type="ARBA" id="ARBA00022475"/>
    </source>
</evidence>
<dbReference type="PANTHER" id="PTHR32309">
    <property type="entry name" value="TYROSINE-PROTEIN KINASE"/>
    <property type="match status" value="1"/>
</dbReference>
<evidence type="ECO:0000256" key="15">
    <source>
        <dbReference type="ARBA" id="ARBA00051245"/>
    </source>
</evidence>
<dbReference type="NCBIfam" id="TIGR01007">
    <property type="entry name" value="eps_fam"/>
    <property type="match status" value="1"/>
</dbReference>
<comment type="similarity">
    <text evidence="3">Belongs to the etk/wzc family.</text>
</comment>
<dbReference type="RefSeq" id="WP_131452543.1">
    <property type="nucleotide sequence ID" value="NZ_BMJK01000001.1"/>
</dbReference>
<proteinExistence type="inferred from homology"/>
<feature type="coiled-coil region" evidence="16">
    <location>
        <begin position="303"/>
        <end position="351"/>
    </location>
</feature>
<dbReference type="Pfam" id="PF13807">
    <property type="entry name" value="GNVR"/>
    <property type="match status" value="1"/>
</dbReference>
<gene>
    <name evidence="21" type="ORF">GRI62_06480</name>
</gene>
<keyword evidence="13 17" id="KW-0472">Membrane</keyword>
<evidence type="ECO:0000256" key="11">
    <source>
        <dbReference type="ARBA" id="ARBA00022840"/>
    </source>
</evidence>
<evidence type="ECO:0000256" key="8">
    <source>
        <dbReference type="ARBA" id="ARBA00022692"/>
    </source>
</evidence>
<keyword evidence="8 17" id="KW-0812">Transmembrane</keyword>
<keyword evidence="7 21" id="KW-0808">Transferase</keyword>
<evidence type="ECO:0000256" key="10">
    <source>
        <dbReference type="ARBA" id="ARBA00022777"/>
    </source>
</evidence>
<reference evidence="21 22" key="1">
    <citation type="submission" date="2019-12" db="EMBL/GenBank/DDBJ databases">
        <title>Genomic-based taxomic classification of the family Erythrobacteraceae.</title>
        <authorList>
            <person name="Xu L."/>
        </authorList>
    </citation>
    <scope>NUCLEOTIDE SEQUENCE [LARGE SCALE GENOMIC DNA]</scope>
    <source>
        <strain evidence="21 22">RC4-10-4</strain>
    </source>
</reference>
<keyword evidence="22" id="KW-1185">Reference proteome</keyword>
<sequence length="719" mass="77700">MNALDVSRNFDSVGNDQLSGTNEHAITIDLLAIRSALFRSRFWVAGIVLMAALAGVVVTLLMTPIFSAASSVQIDQAATKITGTEDSDASAAIQDADRFLQTQVGILHSRSLSQMVARDLGFYNNDELLQAFDVTIDAEGLSSAVARDRKVDAVDSILMNNFYVDLPIESRIATLTFESPDPLVSARVANSFAESFIQNNLQRKVDTSAYAREFLSRQLAEARERLAASEAASNSYSEGARILATGPGVDGAAAPTLTAQSLTQINTDLNMATARRITAANEWNAIASVPAMSIPQVNQNPAVQSLVQQLATAQSELEARRARYLPGHPQVIEAQAQFDALRSNVQSLGEQIRRGLRAPYDSSVAAERDLRQRLDSIKEDQIRDQRNSVQLGILERGSQTNRTQYEALLARLNSLNAEAGAPSNNISLVDRADVPDRPIKPSLILNVALSILIGCVLAVLFVLLREQIFGRVRSPDDVERLLALPLLGITPETSETELMADLRDPKSEIAEAYAAIRAVLAISFTGGLPKCLTFTSASAGEGKSVSCMALALATARTGKRVVVLDADMRRPRQHSLFEVDNVRGLSDLLSSNASISETIQSMVAPNLDLITTGPKPPNPAELLAADQLNPLLAKLGENYDHIFIDAPPILGLADAVELANVSDRTILLVRSGENPPARIRSSIQRINLAQSQIAGVILSRFDAKKAGYGADYGYEYNYR</sequence>
<keyword evidence="5" id="KW-1003">Cell membrane</keyword>
<dbReference type="InterPro" id="IPR027417">
    <property type="entry name" value="P-loop_NTPase"/>
</dbReference>
<feature type="domain" description="Tyrosine-protein kinase G-rich" evidence="20">
    <location>
        <begin position="394"/>
        <end position="466"/>
    </location>
</feature>
<keyword evidence="11" id="KW-0067">ATP-binding</keyword>
<dbReference type="GO" id="GO:0004715">
    <property type="term" value="F:non-membrane spanning protein tyrosine kinase activity"/>
    <property type="evidence" value="ECO:0007669"/>
    <property type="project" value="UniProtKB-EC"/>
</dbReference>
<dbReference type="GO" id="GO:0005886">
    <property type="term" value="C:plasma membrane"/>
    <property type="evidence" value="ECO:0007669"/>
    <property type="project" value="UniProtKB-SubCell"/>
</dbReference>
<protein>
    <recommendedName>
        <fullName evidence="4">non-specific protein-tyrosine kinase</fullName>
        <ecNumber evidence="4">2.7.10.2</ecNumber>
    </recommendedName>
</protein>
<evidence type="ECO:0000259" key="18">
    <source>
        <dbReference type="Pfam" id="PF02706"/>
    </source>
</evidence>
<feature type="transmembrane region" description="Helical" evidence="17">
    <location>
        <begin position="443"/>
        <end position="464"/>
    </location>
</feature>
<dbReference type="InterPro" id="IPR003856">
    <property type="entry name" value="LPS_length_determ_N"/>
</dbReference>
<evidence type="ECO:0000256" key="9">
    <source>
        <dbReference type="ARBA" id="ARBA00022741"/>
    </source>
</evidence>
<comment type="subcellular location">
    <subcellularLocation>
        <location evidence="1">Cell inner membrane</location>
        <topology evidence="1">Multi-pass membrane protein</topology>
    </subcellularLocation>
</comment>
<dbReference type="AlphaFoldDB" id="A0A845A1A8"/>